<feature type="transmembrane region" description="Helical" evidence="1">
    <location>
        <begin position="338"/>
        <end position="356"/>
    </location>
</feature>
<organism evidence="2 3">
    <name type="scientific">Penaeus vannamei</name>
    <name type="common">Whiteleg shrimp</name>
    <name type="synonym">Litopenaeus vannamei</name>
    <dbReference type="NCBI Taxonomy" id="6689"/>
    <lineage>
        <taxon>Eukaryota</taxon>
        <taxon>Metazoa</taxon>
        <taxon>Ecdysozoa</taxon>
        <taxon>Arthropoda</taxon>
        <taxon>Crustacea</taxon>
        <taxon>Multicrustacea</taxon>
        <taxon>Malacostraca</taxon>
        <taxon>Eumalacostraca</taxon>
        <taxon>Eucarida</taxon>
        <taxon>Decapoda</taxon>
        <taxon>Dendrobranchiata</taxon>
        <taxon>Penaeoidea</taxon>
        <taxon>Penaeidae</taxon>
        <taxon>Penaeus</taxon>
    </lineage>
</organism>
<feature type="transmembrane region" description="Helical" evidence="1">
    <location>
        <begin position="238"/>
        <end position="261"/>
    </location>
</feature>
<evidence type="ECO:0000313" key="2">
    <source>
        <dbReference type="EMBL" id="ROT62716.1"/>
    </source>
</evidence>
<dbReference type="AlphaFoldDB" id="A0A423SES5"/>
<sequence>MRVGLGEVLCAVSIANFQDGCRDERRQSHLAPLEESLAEGRKGGGEVRRGLRSPLHINTPRLGLDPRPSISISLLRTQAEATYLCPLCESSPPRPCLPAAIAPCLPATLLPCLAPAIPPSSPLPPYPQKLYTPWNGRHPRLARPLPCPPFPERAFRAKGLFVSPSSQTSSVGRELLPSVPPPFLRGLHPFILALLPPPHPSCFVSLFLRALLHLLRLFNLPSLHSLSPSQSSIHPSRLLLVSLPVFSSFFVLCLTLLPSLLPLLLLPGLLSSWSAVAFRSPFFPLTLGASSLRIPSSFNSPCLRSTDFAFKSPSAFPSAFSLLLALRGCPLRRRMLPVLYCVRLPFFSACLFHPFTLSDLTSQPLLCLFVTPCRLLCSPALLSLHPVWALFSLLLSSTTQFTIQVTLIAKWQ</sequence>
<proteinExistence type="predicted"/>
<comment type="caution">
    <text evidence="2">The sequence shown here is derived from an EMBL/GenBank/DDBJ whole genome shotgun (WGS) entry which is preliminary data.</text>
</comment>
<keyword evidence="1" id="KW-0472">Membrane</keyword>
<name>A0A423SES5_PENVA</name>
<dbReference type="EMBL" id="QCYY01003560">
    <property type="protein sequence ID" value="ROT62716.1"/>
    <property type="molecule type" value="Genomic_DNA"/>
</dbReference>
<reference evidence="2 3" key="2">
    <citation type="submission" date="2019-01" db="EMBL/GenBank/DDBJ databases">
        <title>The decoding of complex shrimp genome reveals the adaptation for benthos swimmer, frequently molting mechanism and breeding impact on genome.</title>
        <authorList>
            <person name="Sun Y."/>
            <person name="Gao Y."/>
            <person name="Yu Y."/>
        </authorList>
    </citation>
    <scope>NUCLEOTIDE SEQUENCE [LARGE SCALE GENOMIC DNA]</scope>
    <source>
        <tissue evidence="2">Muscle</tissue>
    </source>
</reference>
<reference evidence="2 3" key="1">
    <citation type="submission" date="2018-04" db="EMBL/GenBank/DDBJ databases">
        <authorList>
            <person name="Zhang X."/>
            <person name="Yuan J."/>
            <person name="Li F."/>
            <person name="Xiang J."/>
        </authorList>
    </citation>
    <scope>NUCLEOTIDE SEQUENCE [LARGE SCALE GENOMIC DNA]</scope>
    <source>
        <tissue evidence="2">Muscle</tissue>
    </source>
</reference>
<accession>A0A423SES5</accession>
<dbReference type="Proteomes" id="UP000283509">
    <property type="component" value="Unassembled WGS sequence"/>
</dbReference>
<keyword evidence="1" id="KW-0812">Transmembrane</keyword>
<evidence type="ECO:0000256" key="1">
    <source>
        <dbReference type="SAM" id="Phobius"/>
    </source>
</evidence>
<keyword evidence="1" id="KW-1133">Transmembrane helix</keyword>
<feature type="transmembrane region" description="Helical" evidence="1">
    <location>
        <begin position="388"/>
        <end position="409"/>
    </location>
</feature>
<evidence type="ECO:0000313" key="3">
    <source>
        <dbReference type="Proteomes" id="UP000283509"/>
    </source>
</evidence>
<keyword evidence="3" id="KW-1185">Reference proteome</keyword>
<protein>
    <submittedName>
        <fullName evidence="2">Uncharacterized protein</fullName>
    </submittedName>
</protein>
<gene>
    <name evidence="2" type="ORF">C7M84_019431</name>
</gene>